<dbReference type="Pfam" id="PF18962">
    <property type="entry name" value="Por_Secre_tail"/>
    <property type="match status" value="1"/>
</dbReference>
<sequence length="699" mass="75074">MKKQLLFILAILATCFANAQAGYTCNEAISVSAHDTNTVTVPGIIGTEIPTPVCAGNGTTNTTGGYWYIFQPSVSTTYTLTTDLAVNSGGDTRMHVYTGNCGSLTCVAGDDDSGDIGNGYLSYLEFNATSGTTYYIAFDDRWSASGFEFMLTEGSQVPPPEPGEFVFIEDPGVSMTGGSSYAFVDMNNDGFDDLVRASSSSVDINYQTDTGFLYQSHTISADNGPTWSIAAGDLDANGYNDLVFGGGNGVSIITANSDGSAYSESYATTSYVFSQRSNFVDINNDGNLDAFVCHDIDQNVYFINDGSGNVTFYQGASTAIPNGLGTHNSGGNYGTVWIDFDNDRDIDMFIAKCRGGDITHKINELWRNDGNGVFTNVADLGYYQSNYPEQGHNNSSNLGDPVQTWSSAWADYDNDGDMDVYVGASSAADGSHKFMINNGDGTFTDATANAGVGSAPYGIENAPGDFNNDGYVDILSNGQILLNDGDNSFTIHQTDMPPSGAIGDANDDGFLDVFRGSLYLNNGGNGNNYIKIKTVGTASNLNGIGARIELHTNSGVQIRDVRSGEGFEFMSSLNTHFGLGTETTINNVTIYWPSGTVDVFTDVDINTLNVFVEGNSLSIEDETLTDLNIYPNPVKNTIYFKTDGEVVNKIATVFDINGKIVQNERLEQNHLDVSNLSTGLYILRLEKNGKTMTRKFVKK</sequence>
<dbReference type="InterPro" id="IPR013517">
    <property type="entry name" value="FG-GAP"/>
</dbReference>
<feature type="signal peptide" evidence="2">
    <location>
        <begin position="1"/>
        <end position="19"/>
    </location>
</feature>
<name>A0A428K595_9FLAO</name>
<dbReference type="Pfam" id="PF13517">
    <property type="entry name" value="FG-GAP_3"/>
    <property type="match status" value="3"/>
</dbReference>
<feature type="chain" id="PRO_5019024443" evidence="2">
    <location>
        <begin position="20"/>
        <end position="699"/>
    </location>
</feature>
<dbReference type="EMBL" id="RWBG01000001">
    <property type="protein sequence ID" value="RSK41585.1"/>
    <property type="molecule type" value="Genomic_DNA"/>
</dbReference>
<dbReference type="RefSeq" id="WP_125466579.1">
    <property type="nucleotide sequence ID" value="NZ_RWBG01000001.1"/>
</dbReference>
<evidence type="ECO:0000313" key="6">
    <source>
        <dbReference type="Proteomes" id="UP000270620"/>
    </source>
</evidence>
<dbReference type="NCBIfam" id="TIGR04183">
    <property type="entry name" value="Por_Secre_tail"/>
    <property type="match status" value="1"/>
</dbReference>
<keyword evidence="6" id="KW-1185">Reference proteome</keyword>
<evidence type="ECO:0000259" key="4">
    <source>
        <dbReference type="Pfam" id="PF18962"/>
    </source>
</evidence>
<dbReference type="InterPro" id="IPR026444">
    <property type="entry name" value="Secre_tail"/>
</dbReference>
<dbReference type="InterPro" id="IPR028994">
    <property type="entry name" value="Integrin_alpha_N"/>
</dbReference>
<gene>
    <name evidence="5" type="ORF">EJA19_01545</name>
</gene>
<evidence type="ECO:0000256" key="1">
    <source>
        <dbReference type="ARBA" id="ARBA00022729"/>
    </source>
</evidence>
<reference evidence="5 6" key="1">
    <citation type="submission" date="2018-12" db="EMBL/GenBank/DDBJ databases">
        <title>Mangrovimonas spongiae sp. nov., a novel member of the genus Mangrovimonas isolated from marine sponge.</title>
        <authorList>
            <person name="Zhuang L."/>
            <person name="Luo L."/>
        </authorList>
    </citation>
    <scope>NUCLEOTIDE SEQUENCE [LARGE SCALE GENOMIC DNA]</scope>
    <source>
        <strain evidence="5 6">HN-E26</strain>
    </source>
</reference>
<feature type="domain" description="ASPIC/UnbV" evidence="3">
    <location>
        <begin position="543"/>
        <end position="607"/>
    </location>
</feature>
<evidence type="ECO:0000256" key="2">
    <source>
        <dbReference type="SAM" id="SignalP"/>
    </source>
</evidence>
<keyword evidence="1 2" id="KW-0732">Signal</keyword>
<dbReference type="PANTHER" id="PTHR46580">
    <property type="entry name" value="SENSOR KINASE-RELATED"/>
    <property type="match status" value="1"/>
</dbReference>
<dbReference type="SUPFAM" id="SSF69318">
    <property type="entry name" value="Integrin alpha N-terminal domain"/>
    <property type="match status" value="2"/>
</dbReference>
<dbReference type="Proteomes" id="UP000270620">
    <property type="component" value="Unassembled WGS sequence"/>
</dbReference>
<dbReference type="AlphaFoldDB" id="A0A428K595"/>
<protein>
    <submittedName>
        <fullName evidence="5">T9SS C-terminal target domain-containing protein</fullName>
    </submittedName>
</protein>
<dbReference type="Gene3D" id="2.130.10.130">
    <property type="entry name" value="Integrin alpha, N-terminal"/>
    <property type="match status" value="2"/>
</dbReference>
<accession>A0A428K595</accession>
<evidence type="ECO:0000313" key="5">
    <source>
        <dbReference type="EMBL" id="RSK41585.1"/>
    </source>
</evidence>
<comment type="caution">
    <text evidence="5">The sequence shown here is derived from an EMBL/GenBank/DDBJ whole genome shotgun (WGS) entry which is preliminary data.</text>
</comment>
<organism evidence="5 6">
    <name type="scientific">Mangrovimonas spongiae</name>
    <dbReference type="NCBI Taxonomy" id="2494697"/>
    <lineage>
        <taxon>Bacteria</taxon>
        <taxon>Pseudomonadati</taxon>
        <taxon>Bacteroidota</taxon>
        <taxon>Flavobacteriia</taxon>
        <taxon>Flavobacteriales</taxon>
        <taxon>Flavobacteriaceae</taxon>
        <taxon>Mangrovimonas</taxon>
    </lineage>
</organism>
<feature type="domain" description="Secretion system C-terminal sorting" evidence="4">
    <location>
        <begin position="629"/>
        <end position="697"/>
    </location>
</feature>
<dbReference type="Pfam" id="PF07593">
    <property type="entry name" value="UnbV_ASPIC"/>
    <property type="match status" value="1"/>
</dbReference>
<evidence type="ECO:0000259" key="3">
    <source>
        <dbReference type="Pfam" id="PF07593"/>
    </source>
</evidence>
<proteinExistence type="predicted"/>
<dbReference type="OrthoDB" id="9816120at2"/>
<dbReference type="PANTHER" id="PTHR46580:SF4">
    <property type="entry name" value="ATP_GTP-BINDING PROTEIN"/>
    <property type="match status" value="1"/>
</dbReference>
<dbReference type="InterPro" id="IPR011519">
    <property type="entry name" value="UnbV_ASPIC"/>
</dbReference>